<sequence>MTIASISLCCALHSNLQVGDRAEIELHGVTTCGDEVGNFVVNVKRI</sequence>
<name>A0A248UE40_9HYPH</name>
<proteinExistence type="predicted"/>
<evidence type="ECO:0000313" key="1">
    <source>
        <dbReference type="EMBL" id="ASV84671.1"/>
    </source>
</evidence>
<dbReference type="Proteomes" id="UP000215256">
    <property type="component" value="Chromosome 2"/>
</dbReference>
<gene>
    <name evidence="1" type="ORF">CES85_5466</name>
</gene>
<organism evidence="1 2">
    <name type="scientific">Ochrobactrum quorumnocens</name>
    <dbReference type="NCBI Taxonomy" id="271865"/>
    <lineage>
        <taxon>Bacteria</taxon>
        <taxon>Pseudomonadati</taxon>
        <taxon>Pseudomonadota</taxon>
        <taxon>Alphaproteobacteria</taxon>
        <taxon>Hyphomicrobiales</taxon>
        <taxon>Brucellaceae</taxon>
        <taxon>Brucella/Ochrobactrum group</taxon>
        <taxon>Ochrobactrum</taxon>
    </lineage>
</organism>
<dbReference type="KEGG" id="och:CES85_5466"/>
<protein>
    <submittedName>
        <fullName evidence="1">Uncharacterized protein</fullName>
    </submittedName>
</protein>
<dbReference type="AlphaFoldDB" id="A0A248UE40"/>
<reference evidence="1 2" key="1">
    <citation type="submission" date="2017-07" db="EMBL/GenBank/DDBJ databases">
        <title>Phylogenetic study on the rhizospheric bacterium Ochrobactrum sp. A44.</title>
        <authorList>
            <person name="Krzyzanowska D.M."/>
            <person name="Ossowicki A."/>
            <person name="Rajewska M."/>
            <person name="Maciag T."/>
            <person name="Kaczynski Z."/>
            <person name="Czerwicka M."/>
            <person name="Jafra S."/>
        </authorList>
    </citation>
    <scope>NUCLEOTIDE SEQUENCE [LARGE SCALE GENOMIC DNA]</scope>
    <source>
        <strain evidence="1 2">A44</strain>
    </source>
</reference>
<accession>A0A248UE40</accession>
<evidence type="ECO:0000313" key="2">
    <source>
        <dbReference type="Proteomes" id="UP000215256"/>
    </source>
</evidence>
<dbReference type="EMBL" id="CP022603">
    <property type="protein sequence ID" value="ASV84671.1"/>
    <property type="molecule type" value="Genomic_DNA"/>
</dbReference>